<dbReference type="AlphaFoldDB" id="A0A7C9HC93"/>
<evidence type="ECO:0000313" key="2">
    <source>
        <dbReference type="Proteomes" id="UP000483078"/>
    </source>
</evidence>
<dbReference type="RefSeq" id="WP_273251163.1">
    <property type="nucleotide sequence ID" value="NZ_VENJ01000031.1"/>
</dbReference>
<reference evidence="1 2" key="1">
    <citation type="submission" date="2019-06" db="EMBL/GenBank/DDBJ databases">
        <title>Enrichment of Autotrophic Halophilic Microorganisms from Red Sea Brine Pool Using Microbial Electrosynthesis System.</title>
        <authorList>
            <person name="Alqahtani M.F."/>
            <person name="Bajracharya S."/>
            <person name="Katuri K.P."/>
            <person name="Ali M."/>
            <person name="Saikaly P.E."/>
        </authorList>
    </citation>
    <scope>NUCLEOTIDE SEQUENCE [LARGE SCALE GENOMIC DNA]</scope>
    <source>
        <strain evidence="1">MES6</strain>
    </source>
</reference>
<dbReference type="PIRSF" id="PIRSF034110">
    <property type="entry name" value="DUF1203"/>
    <property type="match status" value="1"/>
</dbReference>
<dbReference type="EMBL" id="VENJ01000031">
    <property type="protein sequence ID" value="MTJ05966.1"/>
    <property type="molecule type" value="Genomic_DNA"/>
</dbReference>
<accession>A0A7C9HC93</accession>
<dbReference type="Proteomes" id="UP000483078">
    <property type="component" value="Unassembled WGS sequence"/>
</dbReference>
<comment type="caution">
    <text evidence="1">The sequence shown here is derived from an EMBL/GenBank/DDBJ whole genome shotgun (WGS) entry which is preliminary data.</text>
</comment>
<name>A0A7C9HC93_9RHOB</name>
<sequence length="155" mass="17288">MEIQFTGLPAAQVARIRKDRLDAYGNPVEVHRAQGGAYPCRHCLGNTPEGHDYLILAWRPFRSTNPYAETGPIFLCADECRAAKPSSQVPAMLRAPSYILRGYTEDERILYGTGRIAQTPDIPAHARDLLEDPQIAFVDIRSASNNCFQCRVLRG</sequence>
<dbReference type="InterPro" id="IPR009593">
    <property type="entry name" value="DUF1203"/>
</dbReference>
<gene>
    <name evidence="1" type="ORF">FH759_14960</name>
</gene>
<organism evidence="1 2">
    <name type="scientific">Sediminimonas qiaohouensis</name>
    <dbReference type="NCBI Taxonomy" id="552061"/>
    <lineage>
        <taxon>Bacteria</taxon>
        <taxon>Pseudomonadati</taxon>
        <taxon>Pseudomonadota</taxon>
        <taxon>Alphaproteobacteria</taxon>
        <taxon>Rhodobacterales</taxon>
        <taxon>Roseobacteraceae</taxon>
        <taxon>Sediminimonas</taxon>
    </lineage>
</organism>
<evidence type="ECO:0000313" key="1">
    <source>
        <dbReference type="EMBL" id="MTJ05966.1"/>
    </source>
</evidence>
<dbReference type="Pfam" id="PF06718">
    <property type="entry name" value="DUF1203"/>
    <property type="match status" value="1"/>
</dbReference>
<protein>
    <submittedName>
        <fullName evidence="1">DUF1203 domain-containing protein</fullName>
    </submittedName>
</protein>
<proteinExistence type="predicted"/>